<dbReference type="PRINTS" id="PR00038">
    <property type="entry name" value="HTHLUXR"/>
</dbReference>
<dbReference type="InterPro" id="IPR039420">
    <property type="entry name" value="WalR-like"/>
</dbReference>
<keyword evidence="1" id="KW-0597">Phosphoprotein</keyword>
<organism evidence="8 9">
    <name type="scientific">Pseudomonas paralactis</name>
    <dbReference type="NCBI Taxonomy" id="1615673"/>
    <lineage>
        <taxon>Bacteria</taxon>
        <taxon>Pseudomonadati</taxon>
        <taxon>Pseudomonadota</taxon>
        <taxon>Gammaproteobacteria</taxon>
        <taxon>Pseudomonadales</taxon>
        <taxon>Pseudomonadaceae</taxon>
        <taxon>Pseudomonas</taxon>
    </lineage>
</organism>
<evidence type="ECO:0000256" key="3">
    <source>
        <dbReference type="ARBA" id="ARBA00023125"/>
    </source>
</evidence>
<feature type="domain" description="HTH luxR-type" evidence="6">
    <location>
        <begin position="142"/>
        <end position="207"/>
    </location>
</feature>
<dbReference type="RefSeq" id="WP_057704033.1">
    <property type="nucleotide sequence ID" value="NZ_JYLN01000010.1"/>
</dbReference>
<dbReference type="InterPro" id="IPR001789">
    <property type="entry name" value="Sig_transdc_resp-reg_receiver"/>
</dbReference>
<keyword evidence="3" id="KW-0238">DNA-binding</keyword>
<dbReference type="PROSITE" id="PS50043">
    <property type="entry name" value="HTH_LUXR_2"/>
    <property type="match status" value="1"/>
</dbReference>
<dbReference type="InterPro" id="IPR016032">
    <property type="entry name" value="Sig_transdc_resp-reg_C-effctor"/>
</dbReference>
<dbReference type="SUPFAM" id="SSF46894">
    <property type="entry name" value="C-terminal effector domain of the bipartite response regulators"/>
    <property type="match status" value="1"/>
</dbReference>
<dbReference type="Proteomes" id="UP000050852">
    <property type="component" value="Unassembled WGS sequence"/>
</dbReference>
<evidence type="ECO:0000256" key="5">
    <source>
        <dbReference type="PROSITE-ProRule" id="PRU00169"/>
    </source>
</evidence>
<feature type="domain" description="Response regulatory" evidence="7">
    <location>
        <begin position="3"/>
        <end position="118"/>
    </location>
</feature>
<dbReference type="AlphaFoldDB" id="A0A0R3A8X5"/>
<sequence>MSTIVIADNHALMRFSIKKLLEQNGHTVVAETGNGQETLHMVNRLEPNLLILELDLPEMHGLDVISLLTLGKCSSKILALTAYDAENYLIRCLKAGASGFVSKTAELSEIQSAVKALLRGKYYFPHVTQRMAQAIKHTYLSHTPKPIKLTRRETDILELLAKGYNNQEIAKLLMISHKTASAYKLRLLYKFNTSHLLGMIDAARRGGYIAGSLTVL</sequence>
<protein>
    <recommendedName>
        <fullName evidence="10">LuxR family transcriptional regulator</fullName>
    </recommendedName>
</protein>
<dbReference type="SMART" id="SM00421">
    <property type="entry name" value="HTH_LUXR"/>
    <property type="match status" value="1"/>
</dbReference>
<dbReference type="Gene3D" id="3.40.50.2300">
    <property type="match status" value="1"/>
</dbReference>
<dbReference type="Pfam" id="PF00072">
    <property type="entry name" value="Response_reg"/>
    <property type="match status" value="1"/>
</dbReference>
<proteinExistence type="predicted"/>
<evidence type="ECO:0000259" key="6">
    <source>
        <dbReference type="PROSITE" id="PS50043"/>
    </source>
</evidence>
<dbReference type="GO" id="GO:0006355">
    <property type="term" value="P:regulation of DNA-templated transcription"/>
    <property type="evidence" value="ECO:0007669"/>
    <property type="project" value="InterPro"/>
</dbReference>
<dbReference type="InterPro" id="IPR000792">
    <property type="entry name" value="Tscrpt_reg_LuxR_C"/>
</dbReference>
<dbReference type="PROSITE" id="PS50110">
    <property type="entry name" value="RESPONSE_REGULATORY"/>
    <property type="match status" value="1"/>
</dbReference>
<evidence type="ECO:0000259" key="7">
    <source>
        <dbReference type="PROSITE" id="PS50110"/>
    </source>
</evidence>
<evidence type="ECO:0000313" key="9">
    <source>
        <dbReference type="Proteomes" id="UP000050852"/>
    </source>
</evidence>
<evidence type="ECO:0000256" key="4">
    <source>
        <dbReference type="ARBA" id="ARBA00023163"/>
    </source>
</evidence>
<dbReference type="CDD" id="cd17535">
    <property type="entry name" value="REC_NarL-like"/>
    <property type="match status" value="1"/>
</dbReference>
<accession>A0A0R3A8X5</accession>
<reference evidence="8 9" key="1">
    <citation type="submission" date="2015-02" db="EMBL/GenBank/DDBJ databases">
        <title>Two Pseudomonas sp. nov., isolated from raw milk.</title>
        <authorList>
            <person name="Wenning M."/>
            <person name="von Neubeck M."/>
            <person name="Huptas C."/>
            <person name="Scherer S."/>
        </authorList>
    </citation>
    <scope>NUCLEOTIDE SEQUENCE [LARGE SCALE GENOMIC DNA]</scope>
    <source>
        <strain evidence="8 9">DSM 29164</strain>
    </source>
</reference>
<dbReference type="InterPro" id="IPR011006">
    <property type="entry name" value="CheY-like_superfamily"/>
</dbReference>
<comment type="caution">
    <text evidence="5">Lacks conserved residue(s) required for the propagation of feature annotation.</text>
</comment>
<comment type="caution">
    <text evidence="8">The sequence shown here is derived from an EMBL/GenBank/DDBJ whole genome shotgun (WGS) entry which is preliminary data.</text>
</comment>
<dbReference type="SUPFAM" id="SSF52172">
    <property type="entry name" value="CheY-like"/>
    <property type="match status" value="1"/>
</dbReference>
<evidence type="ECO:0000313" key="8">
    <source>
        <dbReference type="EMBL" id="KRP69749.1"/>
    </source>
</evidence>
<dbReference type="PANTHER" id="PTHR43214:SF41">
    <property type="entry name" value="NITRATE_NITRITE RESPONSE REGULATOR PROTEIN NARP"/>
    <property type="match status" value="1"/>
</dbReference>
<evidence type="ECO:0000256" key="2">
    <source>
        <dbReference type="ARBA" id="ARBA00023015"/>
    </source>
</evidence>
<dbReference type="GO" id="GO:0003677">
    <property type="term" value="F:DNA binding"/>
    <property type="evidence" value="ECO:0007669"/>
    <property type="project" value="UniProtKB-KW"/>
</dbReference>
<evidence type="ECO:0008006" key="10">
    <source>
        <dbReference type="Google" id="ProtNLM"/>
    </source>
</evidence>
<dbReference type="GO" id="GO:0000160">
    <property type="term" value="P:phosphorelay signal transduction system"/>
    <property type="evidence" value="ECO:0007669"/>
    <property type="project" value="InterPro"/>
</dbReference>
<keyword evidence="4" id="KW-0804">Transcription</keyword>
<dbReference type="PANTHER" id="PTHR43214">
    <property type="entry name" value="TWO-COMPONENT RESPONSE REGULATOR"/>
    <property type="match status" value="1"/>
</dbReference>
<gene>
    <name evidence="8" type="ORF">TX23_22200</name>
</gene>
<dbReference type="InterPro" id="IPR058245">
    <property type="entry name" value="NreC/VraR/RcsB-like_REC"/>
</dbReference>
<keyword evidence="2" id="KW-0805">Transcription regulation</keyword>
<name>A0A0R3A8X5_9PSED</name>
<dbReference type="EMBL" id="JYLN01000010">
    <property type="protein sequence ID" value="KRP69749.1"/>
    <property type="molecule type" value="Genomic_DNA"/>
</dbReference>
<dbReference type="PATRIC" id="fig|1615673.3.peg.31"/>
<dbReference type="CDD" id="cd06170">
    <property type="entry name" value="LuxR_C_like"/>
    <property type="match status" value="1"/>
</dbReference>
<evidence type="ECO:0000256" key="1">
    <source>
        <dbReference type="ARBA" id="ARBA00022553"/>
    </source>
</evidence>
<dbReference type="SMART" id="SM00448">
    <property type="entry name" value="REC"/>
    <property type="match status" value="1"/>
</dbReference>
<dbReference type="Pfam" id="PF00196">
    <property type="entry name" value="GerE"/>
    <property type="match status" value="1"/>
</dbReference>